<comment type="caution">
    <text evidence="2">The sequence shown here is derived from an EMBL/GenBank/DDBJ whole genome shotgun (WGS) entry which is preliminary data.</text>
</comment>
<proteinExistence type="predicted"/>
<feature type="region of interest" description="Disordered" evidence="1">
    <location>
        <begin position="24"/>
        <end position="80"/>
    </location>
</feature>
<evidence type="ECO:0000313" key="2">
    <source>
        <dbReference type="EMBL" id="KAL0148083.1"/>
    </source>
</evidence>
<evidence type="ECO:0000256" key="1">
    <source>
        <dbReference type="SAM" id="MobiDB-lite"/>
    </source>
</evidence>
<name>A0ABD0MIP4_CIRMR</name>
<sequence>MAVTILSVWAAHYASEASSVHESASEASSVHESAPEALSVHESAPEASSVHESAPEALSVHESAPKALSDHESAPVPPEVAAFPHGLSACPVTAMKAVNELTASPVTAMKANYELIVHLPALSAPPQLQAPQDYYQTWFHSLPMLHGPGPSDKWKI</sequence>
<protein>
    <submittedName>
        <fullName evidence="2">Uncharacterized protein</fullName>
    </submittedName>
</protein>
<accession>A0ABD0MIP4</accession>
<dbReference type="EMBL" id="JAMKFB020000713">
    <property type="protein sequence ID" value="KAL0148083.1"/>
    <property type="molecule type" value="Genomic_DNA"/>
</dbReference>
<dbReference type="AlphaFoldDB" id="A0ABD0MIP4"/>
<evidence type="ECO:0000313" key="3">
    <source>
        <dbReference type="Proteomes" id="UP001529510"/>
    </source>
</evidence>
<keyword evidence="3" id="KW-1185">Reference proteome</keyword>
<organism evidence="2 3">
    <name type="scientific">Cirrhinus mrigala</name>
    <name type="common">Mrigala</name>
    <dbReference type="NCBI Taxonomy" id="683832"/>
    <lineage>
        <taxon>Eukaryota</taxon>
        <taxon>Metazoa</taxon>
        <taxon>Chordata</taxon>
        <taxon>Craniata</taxon>
        <taxon>Vertebrata</taxon>
        <taxon>Euteleostomi</taxon>
        <taxon>Actinopterygii</taxon>
        <taxon>Neopterygii</taxon>
        <taxon>Teleostei</taxon>
        <taxon>Ostariophysi</taxon>
        <taxon>Cypriniformes</taxon>
        <taxon>Cyprinidae</taxon>
        <taxon>Labeoninae</taxon>
        <taxon>Labeonini</taxon>
        <taxon>Cirrhinus</taxon>
    </lineage>
</organism>
<gene>
    <name evidence="2" type="ORF">M9458_056623</name>
</gene>
<dbReference type="Proteomes" id="UP001529510">
    <property type="component" value="Unassembled WGS sequence"/>
</dbReference>
<reference evidence="2 3" key="1">
    <citation type="submission" date="2024-05" db="EMBL/GenBank/DDBJ databases">
        <title>Genome sequencing and assembly of Indian major carp, Cirrhinus mrigala (Hamilton, 1822).</title>
        <authorList>
            <person name="Mohindra V."/>
            <person name="Chowdhury L.M."/>
            <person name="Lal K."/>
            <person name="Jena J.K."/>
        </authorList>
    </citation>
    <scope>NUCLEOTIDE SEQUENCE [LARGE SCALE GENOMIC DNA]</scope>
    <source>
        <strain evidence="2">CM1030</strain>
        <tissue evidence="2">Blood</tissue>
    </source>
</reference>
<feature type="compositionally biased region" description="Low complexity" evidence="1">
    <location>
        <begin position="24"/>
        <end position="37"/>
    </location>
</feature>